<evidence type="ECO:0000313" key="2">
    <source>
        <dbReference type="EMBL" id="EIG23818.1"/>
    </source>
</evidence>
<dbReference type="OrthoDB" id="9804145at2"/>
<dbReference type="InterPro" id="IPR027417">
    <property type="entry name" value="P-loop_NTPase"/>
</dbReference>
<proteinExistence type="predicted"/>
<organism evidence="2 3">
    <name type="scientific">Haemophilus paraphrohaemolyticus HK411</name>
    <dbReference type="NCBI Taxonomy" id="1095743"/>
    <lineage>
        <taxon>Bacteria</taxon>
        <taxon>Pseudomonadati</taxon>
        <taxon>Pseudomonadota</taxon>
        <taxon>Gammaproteobacteria</taxon>
        <taxon>Pasteurellales</taxon>
        <taxon>Pasteurellaceae</taxon>
        <taxon>Haemophilus</taxon>
    </lineage>
</organism>
<dbReference type="Pfam" id="PF04851">
    <property type="entry name" value="ResIII"/>
    <property type="match status" value="1"/>
</dbReference>
<accession>I2NDA7</accession>
<dbReference type="AlphaFoldDB" id="I2NDA7"/>
<name>I2NDA7_9PAST</name>
<dbReference type="SUPFAM" id="SSF52540">
    <property type="entry name" value="P-loop containing nucleoside triphosphate hydrolases"/>
    <property type="match status" value="2"/>
</dbReference>
<comment type="caution">
    <text evidence="2">The sequence shown here is derived from an EMBL/GenBank/DDBJ whole genome shotgun (WGS) entry which is preliminary data.</text>
</comment>
<protein>
    <submittedName>
        <fullName evidence="2">Type III restriction enzyme, res subunit</fullName>
    </submittedName>
</protein>
<dbReference type="EMBL" id="AJMU01000074">
    <property type="protein sequence ID" value="EIG23818.1"/>
    <property type="molecule type" value="Genomic_DNA"/>
</dbReference>
<dbReference type="InterPro" id="IPR006935">
    <property type="entry name" value="Helicase/UvrB_N"/>
</dbReference>
<dbReference type="Proteomes" id="UP000003345">
    <property type="component" value="Unassembled WGS sequence"/>
</dbReference>
<dbReference type="GO" id="GO:0003677">
    <property type="term" value="F:DNA binding"/>
    <property type="evidence" value="ECO:0007669"/>
    <property type="project" value="InterPro"/>
</dbReference>
<reference evidence="2 3" key="1">
    <citation type="submission" date="2012-04" db="EMBL/GenBank/DDBJ databases">
        <authorList>
            <person name="Harkins D.M."/>
            <person name="Madupu R."/>
            <person name="Durkin A.S."/>
            <person name="Torralba M."/>
            <person name="Methe B."/>
            <person name="Sutton G.G."/>
            <person name="Nelson K.E."/>
        </authorList>
    </citation>
    <scope>NUCLEOTIDE SEQUENCE [LARGE SCALE GENOMIC DNA]</scope>
    <source>
        <strain evidence="2 3">HK411</strain>
    </source>
</reference>
<dbReference type="RefSeq" id="WP_005709961.1">
    <property type="nucleotide sequence ID" value="NZ_AJMU01000074.1"/>
</dbReference>
<feature type="domain" description="Helicase/UvrB N-terminal" evidence="1">
    <location>
        <begin position="140"/>
        <end position="268"/>
    </location>
</feature>
<evidence type="ECO:0000313" key="3">
    <source>
        <dbReference type="Proteomes" id="UP000003345"/>
    </source>
</evidence>
<dbReference type="GO" id="GO:0005524">
    <property type="term" value="F:ATP binding"/>
    <property type="evidence" value="ECO:0007669"/>
    <property type="project" value="InterPro"/>
</dbReference>
<dbReference type="GO" id="GO:0016787">
    <property type="term" value="F:hydrolase activity"/>
    <property type="evidence" value="ECO:0007669"/>
    <property type="project" value="InterPro"/>
</dbReference>
<dbReference type="PATRIC" id="fig|1095743.3.peg.1814"/>
<dbReference type="eggNOG" id="COG0610">
    <property type="taxonomic scope" value="Bacteria"/>
</dbReference>
<gene>
    <name evidence="2" type="ORF">HMPREF1054_0668</name>
</gene>
<dbReference type="Gene3D" id="3.40.50.300">
    <property type="entry name" value="P-loop containing nucleotide triphosphate hydrolases"/>
    <property type="match status" value="1"/>
</dbReference>
<evidence type="ECO:0000259" key="1">
    <source>
        <dbReference type="Pfam" id="PF04851"/>
    </source>
</evidence>
<sequence length="1095" mass="126817">MSRTFHQDLILNQWVLSLFNQQDLKVFKDYLGDKEGIASDGQTEFFHELTNQLFETDLISHNDLRRYDLNIIKHWQQITEQRNKTEGYILNLKYFQYLSLLFAEIYLDFYFNHPEKLLSQLNAQLKAHLAEDNQAPEFQSYIKEDLNKIAFWNATGSGKTLLMHVNILQYFEYCKNRHDLTVFVITPNEGLSKQHLNEFIASNLSATIFDRNKGIQNSGLFNDIQIIEISKLAEKTGESTVAVESFSSMNKLILIDEGHRGSSGNEWLSRRQRMIGDGFAFEYSATFGQAVKDRKTVADMQFEIQKKLGKAQGISKKADVQKLPLSYADKQEARQKSVFETYAKCVLFDYSYKFFYADGYGKESLILNMKEDDYANEENLRKYFIACLLSFYQQQYLFAKHQPKLTAYNLEKPLWIFVGNTVNAEDSDIFQVISLLAFFLNPQHRSQVLTWLTEFVEDKTTLLDSKGNAIFKHRFHHLMDWQGDVEGLYADILKQVFNAESAQQLELVQIKKASGEVALSVGGHTPFGVINVGDSNALMKEAAKHDHLTLRSDEFSPGLFAEINCKNSELNLLIGSRKFTEGWSSWRVSTMGLLNMGKSEGSQIIQLFGRGVRLKGVGFSLKRTVKPPRGLGLDKLETLNVFGIKADYMQKFREYLLEEGVNTEETLQVEFPVVKTLPQGVQLKTLRLKDGYKDNQKMGFKRQETAELYKVPEKYQGKIKPILVEMDLYPKLEAMSSSQNMIRQSLNDERLEVKLNPQAVDFFDWDAIYLTLQQYKMERTWSNLRVSKTGLQKFVAENHNWYRLYSPASSMEIRRFADVEKQQEILIELLKNYTEMFYQRLKAAYENQFFEMAYVTEENGSLLDKYQFELHEDPAVYNRESAVEKLEALAKLVRERDLEKAMNLPRPFNELQMICFKAHLFSPLLHLEKSDLPVKLSPLPIKAESEQKFVHDLMKAEKSGKLAEWLGGKSLYLMRNADKKERGLGFALAGNFYPDFLLWVVDHQSGKQWLSFVDPKGVKHMSENDPKFGLYQEVKILQEKIGDPNLVLNSFILSVTDLADWTNMHKTEEELAEQHILFMKNENYLAEMFGRMNDE</sequence>